<name>A0AAV7N3L2_PLEWA</name>
<comment type="caution">
    <text evidence="1">The sequence shown here is derived from an EMBL/GenBank/DDBJ whole genome shotgun (WGS) entry which is preliminary data.</text>
</comment>
<dbReference type="Proteomes" id="UP001066276">
    <property type="component" value="Chromosome 9"/>
</dbReference>
<dbReference type="EMBL" id="JANPWB010000013">
    <property type="protein sequence ID" value="KAJ1107788.1"/>
    <property type="molecule type" value="Genomic_DNA"/>
</dbReference>
<gene>
    <name evidence="1" type="ORF">NDU88_005177</name>
</gene>
<evidence type="ECO:0000313" key="1">
    <source>
        <dbReference type="EMBL" id="KAJ1107788.1"/>
    </source>
</evidence>
<reference evidence="1" key="1">
    <citation type="journal article" date="2022" name="bioRxiv">
        <title>Sequencing and chromosome-scale assembly of the giantPleurodeles waltlgenome.</title>
        <authorList>
            <person name="Brown T."/>
            <person name="Elewa A."/>
            <person name="Iarovenko S."/>
            <person name="Subramanian E."/>
            <person name="Araus A.J."/>
            <person name="Petzold A."/>
            <person name="Susuki M."/>
            <person name="Suzuki K.-i.T."/>
            <person name="Hayashi T."/>
            <person name="Toyoda A."/>
            <person name="Oliveira C."/>
            <person name="Osipova E."/>
            <person name="Leigh N.D."/>
            <person name="Simon A."/>
            <person name="Yun M.H."/>
        </authorList>
    </citation>
    <scope>NUCLEOTIDE SEQUENCE</scope>
    <source>
        <strain evidence="1">20211129_DDA</strain>
        <tissue evidence="1">Liver</tissue>
    </source>
</reference>
<dbReference type="AlphaFoldDB" id="A0AAV7N3L2"/>
<organism evidence="1 2">
    <name type="scientific">Pleurodeles waltl</name>
    <name type="common">Iberian ribbed newt</name>
    <dbReference type="NCBI Taxonomy" id="8319"/>
    <lineage>
        <taxon>Eukaryota</taxon>
        <taxon>Metazoa</taxon>
        <taxon>Chordata</taxon>
        <taxon>Craniata</taxon>
        <taxon>Vertebrata</taxon>
        <taxon>Euteleostomi</taxon>
        <taxon>Amphibia</taxon>
        <taxon>Batrachia</taxon>
        <taxon>Caudata</taxon>
        <taxon>Salamandroidea</taxon>
        <taxon>Salamandridae</taxon>
        <taxon>Pleurodelinae</taxon>
        <taxon>Pleurodeles</taxon>
    </lineage>
</organism>
<accession>A0AAV7N3L2</accession>
<sequence>MARLLLHGTPAGDLLAGCTPLPGFVDPQAWGSRACDPSYPGYLRKRVPATMLNCTNADLEAGLKACSL</sequence>
<keyword evidence="2" id="KW-1185">Reference proteome</keyword>
<proteinExistence type="predicted"/>
<evidence type="ECO:0000313" key="2">
    <source>
        <dbReference type="Proteomes" id="UP001066276"/>
    </source>
</evidence>
<protein>
    <submittedName>
        <fullName evidence="1">Uncharacterized protein</fullName>
    </submittedName>
</protein>